<evidence type="ECO:0000256" key="2">
    <source>
        <dbReference type="ARBA" id="ARBA00004613"/>
    </source>
</evidence>
<dbReference type="GO" id="GO:0005576">
    <property type="term" value="C:extracellular region"/>
    <property type="evidence" value="ECO:0007669"/>
    <property type="project" value="UniProtKB-SubCell"/>
</dbReference>
<keyword evidence="11" id="KW-0969">Cilium</keyword>
<dbReference type="RefSeq" id="WP_122899095.1">
    <property type="nucleotide sequence ID" value="NZ_RHIB01000002.1"/>
</dbReference>
<comment type="subcellular location">
    <subcellularLocation>
        <location evidence="1 7">Bacterial flagellum</location>
    </subcellularLocation>
    <subcellularLocation>
        <location evidence="2 7">Secreted</location>
    </subcellularLocation>
</comment>
<organism evidence="11 12">
    <name type="scientific">Alteribacter keqinensis</name>
    <dbReference type="NCBI Taxonomy" id="2483800"/>
    <lineage>
        <taxon>Bacteria</taxon>
        <taxon>Bacillati</taxon>
        <taxon>Bacillota</taxon>
        <taxon>Bacilli</taxon>
        <taxon>Bacillales</taxon>
        <taxon>Bacillaceae</taxon>
        <taxon>Alteribacter</taxon>
    </lineage>
</organism>
<feature type="domain" description="Flagellar basal body rod protein N-terminal" evidence="8">
    <location>
        <begin position="7"/>
        <end position="36"/>
    </location>
</feature>
<dbReference type="GO" id="GO:0005198">
    <property type="term" value="F:structural molecule activity"/>
    <property type="evidence" value="ECO:0007669"/>
    <property type="project" value="UniProtKB-UniRule"/>
</dbReference>
<dbReference type="InterPro" id="IPR053927">
    <property type="entry name" value="FlgK_helical"/>
</dbReference>
<evidence type="ECO:0000259" key="8">
    <source>
        <dbReference type="Pfam" id="PF00460"/>
    </source>
</evidence>
<evidence type="ECO:0000256" key="4">
    <source>
        <dbReference type="ARBA" id="ARBA00016244"/>
    </source>
</evidence>
<dbReference type="PANTHER" id="PTHR30033:SF1">
    <property type="entry name" value="FLAGELLAR HOOK-ASSOCIATED PROTEIN 1"/>
    <property type="match status" value="1"/>
</dbReference>
<keyword evidence="11" id="KW-0966">Cell projection</keyword>
<dbReference type="OrthoDB" id="9802553at2"/>
<proteinExistence type="inferred from homology"/>
<dbReference type="Pfam" id="PF00460">
    <property type="entry name" value="Flg_bb_rod"/>
    <property type="match status" value="1"/>
</dbReference>
<evidence type="ECO:0000256" key="5">
    <source>
        <dbReference type="ARBA" id="ARBA00022525"/>
    </source>
</evidence>
<evidence type="ECO:0000259" key="9">
    <source>
        <dbReference type="Pfam" id="PF06429"/>
    </source>
</evidence>
<evidence type="ECO:0000313" key="11">
    <source>
        <dbReference type="EMBL" id="RNA67568.1"/>
    </source>
</evidence>
<dbReference type="EMBL" id="RHIB01000002">
    <property type="protein sequence ID" value="RNA67568.1"/>
    <property type="molecule type" value="Genomic_DNA"/>
</dbReference>
<dbReference type="NCBIfam" id="TIGR02492">
    <property type="entry name" value="flgK_ends"/>
    <property type="match status" value="1"/>
</dbReference>
<name>A0A3M7TPU2_9BACI</name>
<dbReference type="AlphaFoldDB" id="A0A3M7TPU2"/>
<dbReference type="InterPro" id="IPR010930">
    <property type="entry name" value="Flg_bb/hook_C_dom"/>
</dbReference>
<evidence type="ECO:0000256" key="7">
    <source>
        <dbReference type="RuleBase" id="RU362065"/>
    </source>
</evidence>
<evidence type="ECO:0000259" key="10">
    <source>
        <dbReference type="Pfam" id="PF22638"/>
    </source>
</evidence>
<evidence type="ECO:0000256" key="3">
    <source>
        <dbReference type="ARBA" id="ARBA00009677"/>
    </source>
</evidence>
<evidence type="ECO:0000256" key="1">
    <source>
        <dbReference type="ARBA" id="ARBA00004365"/>
    </source>
</evidence>
<reference evidence="11 12" key="1">
    <citation type="submission" date="2018-10" db="EMBL/GenBank/DDBJ databases">
        <title>Bacillus Keqinensis sp. nov., a moderately halophilic bacterium isolated from a saline-alkaline lake.</title>
        <authorList>
            <person name="Wang H."/>
        </authorList>
    </citation>
    <scope>NUCLEOTIDE SEQUENCE [LARGE SCALE GENOMIC DNA]</scope>
    <source>
        <strain evidence="11 12">KQ-3</strain>
    </source>
</reference>
<comment type="similarity">
    <text evidence="3 7">Belongs to the flagella basal body rod proteins family.</text>
</comment>
<dbReference type="Proteomes" id="UP000278746">
    <property type="component" value="Unassembled WGS sequence"/>
</dbReference>
<feature type="domain" description="Flagellar hook-associated protein FlgK helical" evidence="10">
    <location>
        <begin position="101"/>
        <end position="351"/>
    </location>
</feature>
<dbReference type="PANTHER" id="PTHR30033">
    <property type="entry name" value="FLAGELLAR HOOK-ASSOCIATED PROTEIN 1"/>
    <property type="match status" value="1"/>
</dbReference>
<dbReference type="GO" id="GO:0009424">
    <property type="term" value="C:bacterial-type flagellum hook"/>
    <property type="evidence" value="ECO:0007669"/>
    <property type="project" value="UniProtKB-UniRule"/>
</dbReference>
<dbReference type="GO" id="GO:0044780">
    <property type="term" value="P:bacterial-type flagellum assembly"/>
    <property type="evidence" value="ECO:0007669"/>
    <property type="project" value="InterPro"/>
</dbReference>
<keyword evidence="12" id="KW-1185">Reference proteome</keyword>
<dbReference type="SUPFAM" id="SSF64518">
    <property type="entry name" value="Phase 1 flagellin"/>
    <property type="match status" value="1"/>
</dbReference>
<protein>
    <recommendedName>
        <fullName evidence="4 7">Flagellar hook-associated protein 1</fullName>
        <shortName evidence="7">HAP1</shortName>
    </recommendedName>
</protein>
<keyword evidence="5 7" id="KW-0964">Secreted</keyword>
<sequence length="516" mass="56423">MSTFHGLETARRAINTQQSAIHTTGHNIANANTQGYSRQRVNFTPTEAFPNPGFNKPSIPGQLGTGVKAGEIERIRESFLDLQYRKENNKHGYWSARHTALEKIEDIMNEPTEDGIAQTMDRFWQSLQDLSVYPEDSGARSVVRQNGIALAETFNYTAQSLEAVQRDYKNQLGVENTRVNSLLDQINNVNQQIASVEPHGYLANDLYDARDNLVDELSEYVNISVEQVSSGGMAKENAAGRYTIKLLNEHGQDMGVTLVNGRSLEAARFELSYDEDSGLIDGISVGGETFDPEEFNSYGKLKGSIETHGYLADGEEFGLIPEMMQSIDQMVYAFTSAFNDVHESGMSLYEMANGEESIAFFDFAGGLNISAGNVKGAALGLKVTDDILGDLDKIAAATVTGGEAFSGDGSNALALANVKDNPLNFGDSTTNVQSFYQGVIGALAVSTNEAERMSRNTDQLRESVDDRRQSISGVSLDEEMTNLIKFQHAYNAAARNMTTIDEMLDRIINGMGVVGR</sequence>
<dbReference type="InterPro" id="IPR001444">
    <property type="entry name" value="Flag_bb_rod_N"/>
</dbReference>
<gene>
    <name evidence="7 11" type="primary">flgK</name>
    <name evidence="11" type="ORF">EBO34_12635</name>
</gene>
<evidence type="ECO:0000256" key="6">
    <source>
        <dbReference type="ARBA" id="ARBA00023143"/>
    </source>
</evidence>
<feature type="domain" description="Flagellar basal-body/hook protein C-terminal" evidence="9">
    <location>
        <begin position="471"/>
        <end position="509"/>
    </location>
</feature>
<comment type="caution">
    <text evidence="11">The sequence shown here is derived from an EMBL/GenBank/DDBJ whole genome shotgun (WGS) entry which is preliminary data.</text>
</comment>
<accession>A0A3M7TPU2</accession>
<keyword evidence="11" id="KW-0282">Flagellum</keyword>
<keyword evidence="6 7" id="KW-0975">Bacterial flagellum</keyword>
<evidence type="ECO:0000313" key="12">
    <source>
        <dbReference type="Proteomes" id="UP000278746"/>
    </source>
</evidence>
<dbReference type="InterPro" id="IPR002371">
    <property type="entry name" value="FlgK"/>
</dbReference>
<dbReference type="Pfam" id="PF22638">
    <property type="entry name" value="FlgK_D1"/>
    <property type="match status" value="1"/>
</dbReference>
<dbReference type="PRINTS" id="PR01005">
    <property type="entry name" value="FLGHOOKAP1"/>
</dbReference>
<dbReference type="Pfam" id="PF06429">
    <property type="entry name" value="Flg_bbr_C"/>
    <property type="match status" value="1"/>
</dbReference>